<feature type="domain" description="PASTA" evidence="1">
    <location>
        <begin position="1"/>
        <end position="63"/>
    </location>
</feature>
<evidence type="ECO:0000313" key="3">
    <source>
        <dbReference type="Proteomes" id="UP001500751"/>
    </source>
</evidence>
<sequence>MPVPDVTGKTEGTARTMLTSQGFQVQVGTKDSGTGGTCTVGSQNPSGGNALYGSTVTINLTCA</sequence>
<evidence type="ECO:0000259" key="1">
    <source>
        <dbReference type="PROSITE" id="PS51178"/>
    </source>
</evidence>
<dbReference type="InterPro" id="IPR005543">
    <property type="entry name" value="PASTA_dom"/>
</dbReference>
<evidence type="ECO:0000313" key="2">
    <source>
        <dbReference type="EMBL" id="GAA2049790.1"/>
    </source>
</evidence>
<dbReference type="Pfam" id="PF03793">
    <property type="entry name" value="PASTA"/>
    <property type="match status" value="1"/>
</dbReference>
<accession>A0ABN2V2P9</accession>
<keyword evidence="3" id="KW-1185">Reference proteome</keyword>
<dbReference type="Proteomes" id="UP001500751">
    <property type="component" value="Unassembled WGS sequence"/>
</dbReference>
<dbReference type="CDD" id="cd06577">
    <property type="entry name" value="PASTA_pknB"/>
    <property type="match status" value="1"/>
</dbReference>
<dbReference type="Gene3D" id="3.30.10.20">
    <property type="match status" value="1"/>
</dbReference>
<name>A0ABN2V2P9_9ACTN</name>
<organism evidence="2 3">
    <name type="scientific">Catenulispora yoronensis</name>
    <dbReference type="NCBI Taxonomy" id="450799"/>
    <lineage>
        <taxon>Bacteria</taxon>
        <taxon>Bacillati</taxon>
        <taxon>Actinomycetota</taxon>
        <taxon>Actinomycetes</taxon>
        <taxon>Catenulisporales</taxon>
        <taxon>Catenulisporaceae</taxon>
        <taxon>Catenulispora</taxon>
    </lineage>
</organism>
<comment type="caution">
    <text evidence="2">The sequence shown here is derived from an EMBL/GenBank/DDBJ whole genome shotgun (WGS) entry which is preliminary data.</text>
</comment>
<proteinExistence type="predicted"/>
<dbReference type="EMBL" id="BAAAQN010000047">
    <property type="protein sequence ID" value="GAA2049790.1"/>
    <property type="molecule type" value="Genomic_DNA"/>
</dbReference>
<gene>
    <name evidence="2" type="ORF">GCM10009839_64930</name>
</gene>
<reference evidence="2 3" key="1">
    <citation type="journal article" date="2019" name="Int. J. Syst. Evol. Microbiol.">
        <title>The Global Catalogue of Microorganisms (GCM) 10K type strain sequencing project: providing services to taxonomists for standard genome sequencing and annotation.</title>
        <authorList>
            <consortium name="The Broad Institute Genomics Platform"/>
            <consortium name="The Broad Institute Genome Sequencing Center for Infectious Disease"/>
            <person name="Wu L."/>
            <person name="Ma J."/>
        </authorList>
    </citation>
    <scope>NUCLEOTIDE SEQUENCE [LARGE SCALE GENOMIC DNA]</scope>
    <source>
        <strain evidence="2 3">JCM 16014</strain>
    </source>
</reference>
<protein>
    <recommendedName>
        <fullName evidence="1">PASTA domain-containing protein</fullName>
    </recommendedName>
</protein>
<dbReference type="PROSITE" id="PS51178">
    <property type="entry name" value="PASTA"/>
    <property type="match status" value="1"/>
</dbReference>